<reference evidence="6" key="1">
    <citation type="journal article" date="2019" name="Int. J. Syst. Evol. Microbiol.">
        <title>The Global Catalogue of Microorganisms (GCM) 10K type strain sequencing project: providing services to taxonomists for standard genome sequencing and annotation.</title>
        <authorList>
            <consortium name="The Broad Institute Genomics Platform"/>
            <consortium name="The Broad Institute Genome Sequencing Center for Infectious Disease"/>
            <person name="Wu L."/>
            <person name="Ma J."/>
        </authorList>
    </citation>
    <scope>NUCLEOTIDE SEQUENCE [LARGE SCALE GENOMIC DNA]</scope>
    <source>
        <strain evidence="6">JCM 17810</strain>
    </source>
</reference>
<accession>A0ABP8L0D2</accession>
<evidence type="ECO:0000313" key="5">
    <source>
        <dbReference type="EMBL" id="GAA4419847.1"/>
    </source>
</evidence>
<organism evidence="5 6">
    <name type="scientific">Georgenia halophila</name>
    <dbReference type="NCBI Taxonomy" id="620889"/>
    <lineage>
        <taxon>Bacteria</taxon>
        <taxon>Bacillati</taxon>
        <taxon>Actinomycetota</taxon>
        <taxon>Actinomycetes</taxon>
        <taxon>Micrococcales</taxon>
        <taxon>Bogoriellaceae</taxon>
        <taxon>Georgenia</taxon>
    </lineage>
</organism>
<evidence type="ECO:0000256" key="1">
    <source>
        <dbReference type="ARBA" id="ARBA00023125"/>
    </source>
</evidence>
<feature type="domain" description="Lsr2 dimerization" evidence="3">
    <location>
        <begin position="1"/>
        <end position="58"/>
    </location>
</feature>
<gene>
    <name evidence="5" type="ORF">GCM10023169_10910</name>
</gene>
<dbReference type="InterPro" id="IPR024412">
    <property type="entry name" value="Lsr2_dim_dom"/>
</dbReference>
<dbReference type="RefSeq" id="WP_345215501.1">
    <property type="nucleotide sequence ID" value="NZ_BAABGN010000003.1"/>
</dbReference>
<evidence type="ECO:0000259" key="4">
    <source>
        <dbReference type="Pfam" id="PF23359"/>
    </source>
</evidence>
<feature type="domain" description="Lsr2 DNA-binding" evidence="4">
    <location>
        <begin position="75"/>
        <end position="109"/>
    </location>
</feature>
<protein>
    <submittedName>
        <fullName evidence="5">Lsr2 family protein</fullName>
    </submittedName>
</protein>
<dbReference type="Pfam" id="PF23359">
    <property type="entry name" value="Lsr2_DNA-bd"/>
    <property type="match status" value="1"/>
</dbReference>
<proteinExistence type="predicted"/>
<evidence type="ECO:0000313" key="6">
    <source>
        <dbReference type="Proteomes" id="UP001500622"/>
    </source>
</evidence>
<feature type="compositionally biased region" description="Basic residues" evidence="2">
    <location>
        <begin position="53"/>
        <end position="68"/>
    </location>
</feature>
<dbReference type="InterPro" id="IPR055370">
    <property type="entry name" value="Lsr2_DNA-bd"/>
</dbReference>
<dbReference type="Pfam" id="PF11774">
    <property type="entry name" value="Lsr2"/>
    <property type="match status" value="1"/>
</dbReference>
<name>A0ABP8L0D2_9MICO</name>
<keyword evidence="1" id="KW-0238">DNA-binding</keyword>
<dbReference type="InterPro" id="IPR036625">
    <property type="entry name" value="E3-bd_dom_sf"/>
</dbReference>
<dbReference type="EMBL" id="BAABGN010000003">
    <property type="protein sequence ID" value="GAA4419847.1"/>
    <property type="molecule type" value="Genomic_DNA"/>
</dbReference>
<dbReference type="InterPro" id="IPR042261">
    <property type="entry name" value="Lsr2-like_dimerization"/>
</dbReference>
<evidence type="ECO:0000259" key="3">
    <source>
        <dbReference type="Pfam" id="PF11774"/>
    </source>
</evidence>
<dbReference type="Gene3D" id="3.30.60.230">
    <property type="entry name" value="Lsr2, dimerization domain"/>
    <property type="match status" value="1"/>
</dbReference>
<dbReference type="Gene3D" id="4.10.320.10">
    <property type="entry name" value="E3-binding domain"/>
    <property type="match status" value="1"/>
</dbReference>
<keyword evidence="6" id="KW-1185">Reference proteome</keyword>
<sequence length="111" mass="12164">MAQKVQVQLIDDIDGSEADETVTFALDGVTYEIDLNEAHAKAMRESLAEWVGHARRSGGRRTTGRRGTRAGSGSGSDAGKIREWARKHGYEVSERGRISAEIREAYEKATA</sequence>
<comment type="caution">
    <text evidence="5">The sequence shown here is derived from an EMBL/GenBank/DDBJ whole genome shotgun (WGS) entry which is preliminary data.</text>
</comment>
<feature type="region of interest" description="Disordered" evidence="2">
    <location>
        <begin position="53"/>
        <end position="86"/>
    </location>
</feature>
<dbReference type="Proteomes" id="UP001500622">
    <property type="component" value="Unassembled WGS sequence"/>
</dbReference>
<evidence type="ECO:0000256" key="2">
    <source>
        <dbReference type="SAM" id="MobiDB-lite"/>
    </source>
</evidence>